<dbReference type="InterPro" id="IPR001930">
    <property type="entry name" value="Peptidase_M1"/>
</dbReference>
<dbReference type="Gene3D" id="1.25.50.10">
    <property type="entry name" value="Peptidase M1, alanyl aminopeptidase, C-terminal domain"/>
    <property type="match status" value="1"/>
</dbReference>
<comment type="cofactor">
    <cofactor evidence="2">
        <name>Zn(2+)</name>
        <dbReference type="ChEBI" id="CHEBI:29105"/>
    </cofactor>
</comment>
<comment type="similarity">
    <text evidence="3">Belongs to the peptidase M1 family.</text>
</comment>
<dbReference type="GO" id="GO:0006508">
    <property type="term" value="P:proteolysis"/>
    <property type="evidence" value="ECO:0007669"/>
    <property type="project" value="UniProtKB-UniRule"/>
</dbReference>
<keyword evidence="7" id="KW-0645">Protease</keyword>
<gene>
    <name evidence="18" type="primary">pepN</name>
    <name evidence="18" type="ORF">VCO01S_21030</name>
</gene>
<feature type="domain" description="Peptidase M1 alanyl aminopeptidase C-terminal" evidence="16">
    <location>
        <begin position="552"/>
        <end position="866"/>
    </location>
</feature>
<dbReference type="EC" id="3.4.11.2" evidence="4 13"/>
<dbReference type="GO" id="GO:0016285">
    <property type="term" value="F:alanyl aminopeptidase activity"/>
    <property type="evidence" value="ECO:0007669"/>
    <property type="project" value="UniProtKB-EC"/>
</dbReference>
<dbReference type="InterPro" id="IPR042097">
    <property type="entry name" value="Aminopeptidase_N-like_N_sf"/>
</dbReference>
<dbReference type="InterPro" id="IPR038438">
    <property type="entry name" value="PepN_Ig-like_sf"/>
</dbReference>
<dbReference type="PANTHER" id="PTHR46322">
    <property type="entry name" value="PUROMYCIN-SENSITIVE AMINOPEPTIDASE"/>
    <property type="match status" value="1"/>
</dbReference>
<dbReference type="SUPFAM" id="SSF63737">
    <property type="entry name" value="Leukotriene A4 hydrolase N-terminal domain"/>
    <property type="match status" value="1"/>
</dbReference>
<dbReference type="InterPro" id="IPR035414">
    <property type="entry name" value="Peptidase_M1_pepN_Ig-like"/>
</dbReference>
<dbReference type="FunFam" id="3.30.2010.30:FF:000002">
    <property type="entry name" value="Putative aminopeptidase N"/>
    <property type="match status" value="1"/>
</dbReference>
<dbReference type="SUPFAM" id="SSF55486">
    <property type="entry name" value="Metalloproteases ('zincins'), catalytic domain"/>
    <property type="match status" value="1"/>
</dbReference>
<dbReference type="Pfam" id="PF17432">
    <property type="entry name" value="DUF3458_C"/>
    <property type="match status" value="1"/>
</dbReference>
<keyword evidence="11" id="KW-0482">Metalloprotease</keyword>
<keyword evidence="9" id="KW-0378">Hydrolase</keyword>
<keyword evidence="19" id="KW-1185">Reference proteome</keyword>
<dbReference type="PANTHER" id="PTHR46322:SF1">
    <property type="entry name" value="PUROMYCIN-SENSITIVE AMINOPEPTIDASE"/>
    <property type="match status" value="1"/>
</dbReference>
<evidence type="ECO:0000256" key="4">
    <source>
        <dbReference type="ARBA" id="ARBA00012564"/>
    </source>
</evidence>
<proteinExistence type="inferred from homology"/>
<dbReference type="Gene3D" id="2.60.40.1840">
    <property type="match status" value="1"/>
</dbReference>
<dbReference type="AlphaFoldDB" id="A0A4Y3IQ89"/>
<dbReference type="FunFam" id="2.60.40.1730:FF:000005">
    <property type="entry name" value="Aminopeptidase N"/>
    <property type="match status" value="1"/>
</dbReference>
<dbReference type="Pfam" id="PF17900">
    <property type="entry name" value="Peptidase_M1_N"/>
    <property type="match status" value="1"/>
</dbReference>
<evidence type="ECO:0000313" key="19">
    <source>
        <dbReference type="Proteomes" id="UP000318242"/>
    </source>
</evidence>
<dbReference type="Pfam" id="PF01433">
    <property type="entry name" value="Peptidase_M1"/>
    <property type="match status" value="1"/>
</dbReference>
<keyword evidence="8" id="KW-0479">Metal-binding</keyword>
<dbReference type="InterPro" id="IPR037144">
    <property type="entry name" value="Peptidase_M1_pepN_C_sf"/>
</dbReference>
<keyword evidence="10" id="KW-0862">Zinc</keyword>
<dbReference type="InterPro" id="IPR024601">
    <property type="entry name" value="Peptidase_M1_pepN_C"/>
</dbReference>
<feature type="domain" description="Aminopeptidase N-like N-terminal" evidence="17">
    <location>
        <begin position="50"/>
        <end position="189"/>
    </location>
</feature>
<evidence type="ECO:0000256" key="9">
    <source>
        <dbReference type="ARBA" id="ARBA00022801"/>
    </source>
</evidence>
<evidence type="ECO:0000256" key="8">
    <source>
        <dbReference type="ARBA" id="ARBA00022723"/>
    </source>
</evidence>
<dbReference type="GO" id="GO:0008270">
    <property type="term" value="F:zinc ion binding"/>
    <property type="evidence" value="ECO:0007669"/>
    <property type="project" value="InterPro"/>
</dbReference>
<feature type="domain" description="Peptidase M1 alanyl aminopeptidase Ig-like fold" evidence="15">
    <location>
        <begin position="447"/>
        <end position="548"/>
    </location>
</feature>
<dbReference type="Gene3D" id="2.60.40.1730">
    <property type="entry name" value="tricorn interacting facor f3 domain"/>
    <property type="match status" value="1"/>
</dbReference>
<comment type="caution">
    <text evidence="18">The sequence shown here is derived from an EMBL/GenBank/DDBJ whole genome shotgun (WGS) entry which is preliminary data.</text>
</comment>
<evidence type="ECO:0000256" key="10">
    <source>
        <dbReference type="ARBA" id="ARBA00022833"/>
    </source>
</evidence>
<dbReference type="RefSeq" id="WP_141271312.1">
    <property type="nucleotide sequence ID" value="NZ_BJLH01000009.1"/>
</dbReference>
<dbReference type="GO" id="GO:0008237">
    <property type="term" value="F:metallopeptidase activity"/>
    <property type="evidence" value="ECO:0007669"/>
    <property type="project" value="UniProtKB-UniRule"/>
</dbReference>
<dbReference type="InterPro" id="IPR014782">
    <property type="entry name" value="Peptidase_M1_dom"/>
</dbReference>
<evidence type="ECO:0000256" key="11">
    <source>
        <dbReference type="ARBA" id="ARBA00023049"/>
    </source>
</evidence>
<evidence type="ECO:0000259" key="17">
    <source>
        <dbReference type="Pfam" id="PF17900"/>
    </source>
</evidence>
<evidence type="ECO:0000259" key="15">
    <source>
        <dbReference type="Pfam" id="PF11940"/>
    </source>
</evidence>
<evidence type="ECO:0000256" key="2">
    <source>
        <dbReference type="ARBA" id="ARBA00001947"/>
    </source>
</evidence>
<dbReference type="FunFam" id="2.60.40.1840:FF:000001">
    <property type="entry name" value="Aminopeptidase N"/>
    <property type="match status" value="1"/>
</dbReference>
<dbReference type="OrthoDB" id="100605at2"/>
<dbReference type="Gene3D" id="3.30.2010.30">
    <property type="match status" value="1"/>
</dbReference>
<protein>
    <recommendedName>
        <fullName evidence="5 13">Aminopeptidase N</fullName>
        <ecNumber evidence="4 13">3.4.11.2</ecNumber>
    </recommendedName>
</protein>
<evidence type="ECO:0000313" key="18">
    <source>
        <dbReference type="EMBL" id="GEA60910.1"/>
    </source>
</evidence>
<dbReference type="FunFam" id="1.10.390.10:FF:000002">
    <property type="entry name" value="Aminopeptidase N"/>
    <property type="match status" value="1"/>
</dbReference>
<dbReference type="EMBL" id="BJLH01000009">
    <property type="protein sequence ID" value="GEA60910.1"/>
    <property type="molecule type" value="Genomic_DNA"/>
</dbReference>
<dbReference type="CDD" id="cd09600">
    <property type="entry name" value="M1_APN"/>
    <property type="match status" value="1"/>
</dbReference>
<evidence type="ECO:0000256" key="12">
    <source>
        <dbReference type="ARBA" id="ARBA00059739"/>
    </source>
</evidence>
<evidence type="ECO:0000256" key="3">
    <source>
        <dbReference type="ARBA" id="ARBA00010136"/>
    </source>
</evidence>
<dbReference type="PRINTS" id="PR00756">
    <property type="entry name" value="ALADIPTASE"/>
</dbReference>
<comment type="function">
    <text evidence="12">Aminopeptidase N is involved in the degradation of intracellular peptides generated by protein breakdown during normal growth as well as in response to nutrient starvation.</text>
</comment>
<sequence length="867" mass="97499">MKDAAPVQPVAKYRKDYTTPSHNILDIDLVFKLHQTQTVVVATSTVLANDGATSLSLVGEHLELKAVCIDGVDWSDYELNDEGLVISNLPDQFDMSITTELNPSANTALEGLYLSDGAFCTQCEAEGFRRITYFLDRPDVLAKYTTTIEADKEGFPFLLSNGNKIAEGELENGRHWVKWQDPHPKPSYLFALVAGYFDQLVDSFTTRSGRNVALEIFVDKGNLNRAHHAMLSLKNSMKWDEERFDLEYDLDIYMIVAVDFFNMGAMENKGLNVFNSKYVLADQASATDKDYLGIEAVIGHEYFHNWTGNRVTCRDWFQLSLKEGLTVFRDQEFSSDLGSRPVNRINNVRIIRGPQFAEDASPMSHPIRPDKVIEMNNFYTLTVYEKGSEVIRMIHTLLGEESFQSGMKLYFERHDGTAATCDDFVSAMQDASGVDLSLFKRWYSQSGTPVVTVTDEYDAIRKTYTLNIRQYTAPTATQEDKLPLHIPFDIELYRQDGSVIPLVTDAKPVDSLLQITKESHSFVFEQVDEKPTPSLLREFTAPVKLEYDYEESQLVHLMKCSTNEVSRWDAGQTLLAQYIKHAVNEGVDIELSDDVINSFKALLTDEGLDKAFVAEALTLPPHSEVSGWFDTIDVDGISKALKQLKLAVAKGLESELLATYQSLSGGEYDISHQSIAKRALRNTCLGFLSCLEEHQSLAEQHFEASDNMTDTIGALSAANQSDLASREDLMNAFSGRWSHDGLVMDKWFMLQGSKPSSDVLSKVKSAMEHSAFSMQNPNRVRSVLGSFFSNPYGFHAIDGSGYEFAGEMLARLNTTNPQVASRLIDPMLKFARYDEQRKQLMRQQLEVLRDTPNLAKDLFEKVEAALK</sequence>
<evidence type="ECO:0000259" key="14">
    <source>
        <dbReference type="Pfam" id="PF01433"/>
    </source>
</evidence>
<dbReference type="Gene3D" id="1.10.390.10">
    <property type="entry name" value="Neutral Protease Domain 2"/>
    <property type="match status" value="1"/>
</dbReference>
<keyword evidence="6 18" id="KW-0031">Aminopeptidase</keyword>
<dbReference type="Proteomes" id="UP000318242">
    <property type="component" value="Unassembled WGS sequence"/>
</dbReference>
<evidence type="ECO:0000256" key="5">
    <source>
        <dbReference type="ARBA" id="ARBA00015611"/>
    </source>
</evidence>
<accession>A0A4Y3IQ89</accession>
<evidence type="ECO:0000256" key="1">
    <source>
        <dbReference type="ARBA" id="ARBA00000098"/>
    </source>
</evidence>
<name>A0A4Y3IQ89_9VIBR</name>
<feature type="domain" description="Peptidase M1 membrane alanine aminopeptidase" evidence="14">
    <location>
        <begin position="232"/>
        <end position="442"/>
    </location>
</feature>
<dbReference type="NCBIfam" id="TIGR02414">
    <property type="entry name" value="pepN_proteo"/>
    <property type="match status" value="1"/>
</dbReference>
<evidence type="ECO:0000256" key="6">
    <source>
        <dbReference type="ARBA" id="ARBA00022438"/>
    </source>
</evidence>
<dbReference type="InterPro" id="IPR012779">
    <property type="entry name" value="Peptidase_M1_pepN"/>
</dbReference>
<evidence type="ECO:0000256" key="7">
    <source>
        <dbReference type="ARBA" id="ARBA00022670"/>
    </source>
</evidence>
<dbReference type="Pfam" id="PF11940">
    <property type="entry name" value="DUF3458"/>
    <property type="match status" value="1"/>
</dbReference>
<evidence type="ECO:0000259" key="16">
    <source>
        <dbReference type="Pfam" id="PF17432"/>
    </source>
</evidence>
<comment type="catalytic activity">
    <reaction evidence="1">
        <text>Release of an N-terminal amino acid, Xaa-|-Yaa- from a peptide, amide or arylamide. Xaa is preferably Ala, but may be most amino acids including Pro (slow action). When a terminal hydrophobic residue is followed by a prolyl residue, the two may be released as an intact Xaa-Pro dipeptide.</text>
        <dbReference type="EC" id="3.4.11.2"/>
    </reaction>
</comment>
<organism evidence="18 19">
    <name type="scientific">Vibrio comitans NBRC 102076</name>
    <dbReference type="NCBI Taxonomy" id="1219078"/>
    <lineage>
        <taxon>Bacteria</taxon>
        <taxon>Pseudomonadati</taxon>
        <taxon>Pseudomonadota</taxon>
        <taxon>Gammaproteobacteria</taxon>
        <taxon>Vibrionales</taxon>
        <taxon>Vibrionaceae</taxon>
        <taxon>Vibrio</taxon>
    </lineage>
</organism>
<dbReference type="InterPro" id="IPR027268">
    <property type="entry name" value="Peptidase_M4/M1_CTD_sf"/>
</dbReference>
<evidence type="ECO:0000256" key="13">
    <source>
        <dbReference type="NCBIfam" id="TIGR02414"/>
    </source>
</evidence>
<dbReference type="InterPro" id="IPR045357">
    <property type="entry name" value="Aminopeptidase_N-like_N"/>
</dbReference>
<reference evidence="18 19" key="1">
    <citation type="submission" date="2019-06" db="EMBL/GenBank/DDBJ databases">
        <title>Whole genome shotgun sequence of Vibrio comitans NBRC 102076.</title>
        <authorList>
            <person name="Hosoyama A."/>
            <person name="Uohara A."/>
            <person name="Ohji S."/>
            <person name="Ichikawa N."/>
        </authorList>
    </citation>
    <scope>NUCLEOTIDE SEQUENCE [LARGE SCALE GENOMIC DNA]</scope>
    <source>
        <strain evidence="18 19">NBRC 102076</strain>
    </source>
</reference>